<keyword evidence="3" id="KW-0812">Transmembrane</keyword>
<dbReference type="Gene3D" id="1.20.1250.20">
    <property type="entry name" value="MFS general substrate transporter like domains"/>
    <property type="match status" value="2"/>
</dbReference>
<feature type="domain" description="Major facilitator superfamily (MFS) profile" evidence="4">
    <location>
        <begin position="319"/>
        <end position="523"/>
    </location>
</feature>
<keyword evidence="6" id="KW-1185">Reference proteome</keyword>
<feature type="transmembrane region" description="Helical" evidence="3">
    <location>
        <begin position="172"/>
        <end position="194"/>
    </location>
</feature>
<keyword evidence="3" id="KW-1133">Transmembrane helix</keyword>
<evidence type="ECO:0000313" key="5">
    <source>
        <dbReference type="EMBL" id="TKY90453.1"/>
    </source>
</evidence>
<evidence type="ECO:0000259" key="4">
    <source>
        <dbReference type="PROSITE" id="PS50850"/>
    </source>
</evidence>
<feature type="transmembrane region" description="Helical" evidence="3">
    <location>
        <begin position="389"/>
        <end position="407"/>
    </location>
</feature>
<feature type="transmembrane region" description="Helical" evidence="3">
    <location>
        <begin position="413"/>
        <end position="433"/>
    </location>
</feature>
<reference evidence="5 6" key="1">
    <citation type="submission" date="2019-05" db="EMBL/GenBank/DDBJ databases">
        <title>Sporisorium graminicola CBS 10092 draft sequencing and annotation.</title>
        <authorList>
            <person name="Solano-Gonzalez S."/>
            <person name="Caddick M.X."/>
            <person name="Darby A."/>
        </authorList>
    </citation>
    <scope>NUCLEOTIDE SEQUENCE [LARGE SCALE GENOMIC DNA]</scope>
    <source>
        <strain evidence="5 6">CBS 10092</strain>
    </source>
</reference>
<evidence type="ECO:0000256" key="1">
    <source>
        <dbReference type="ARBA" id="ARBA00004141"/>
    </source>
</evidence>
<gene>
    <name evidence="5" type="ORF">EX895_000451</name>
</gene>
<dbReference type="GO" id="GO:0022857">
    <property type="term" value="F:transmembrane transporter activity"/>
    <property type="evidence" value="ECO:0007669"/>
    <property type="project" value="InterPro"/>
</dbReference>
<feature type="transmembrane region" description="Helical" evidence="3">
    <location>
        <begin position="105"/>
        <end position="128"/>
    </location>
</feature>
<dbReference type="InterPro" id="IPR036259">
    <property type="entry name" value="MFS_trans_sf"/>
</dbReference>
<feature type="transmembrane region" description="Helical" evidence="3">
    <location>
        <begin position="284"/>
        <end position="301"/>
    </location>
</feature>
<feature type="transmembrane region" description="Helical" evidence="3">
    <location>
        <begin position="321"/>
        <end position="341"/>
    </location>
</feature>
<dbReference type="Pfam" id="PF07690">
    <property type="entry name" value="MFS_1"/>
    <property type="match status" value="1"/>
</dbReference>
<feature type="transmembrane region" description="Helical" evidence="3">
    <location>
        <begin position="454"/>
        <end position="473"/>
    </location>
</feature>
<dbReference type="PANTHER" id="PTHR11360">
    <property type="entry name" value="MONOCARBOXYLATE TRANSPORTER"/>
    <property type="match status" value="1"/>
</dbReference>
<dbReference type="InterPro" id="IPR011701">
    <property type="entry name" value="MFS"/>
</dbReference>
<protein>
    <recommendedName>
        <fullName evidence="4">Major facilitator superfamily (MFS) profile domain-containing protein</fullName>
    </recommendedName>
</protein>
<evidence type="ECO:0000256" key="2">
    <source>
        <dbReference type="ARBA" id="ARBA00006727"/>
    </source>
</evidence>
<comment type="subcellular location">
    <subcellularLocation>
        <location evidence="1">Membrane</location>
        <topology evidence="1">Multi-pass membrane protein</topology>
    </subcellularLocation>
</comment>
<feature type="transmembrane region" description="Helical" evidence="3">
    <location>
        <begin position="361"/>
        <end position="382"/>
    </location>
</feature>
<name>A0A4U7L031_9BASI</name>
<evidence type="ECO:0000313" key="6">
    <source>
        <dbReference type="Proteomes" id="UP000306050"/>
    </source>
</evidence>
<evidence type="ECO:0000256" key="3">
    <source>
        <dbReference type="SAM" id="Phobius"/>
    </source>
</evidence>
<dbReference type="Proteomes" id="UP000306050">
    <property type="component" value="Chromosome SGRAM_1"/>
</dbReference>
<comment type="similarity">
    <text evidence="2">Belongs to the major facilitator superfamily. Monocarboxylate porter (TC 2.A.1.13) family.</text>
</comment>
<dbReference type="GeneID" id="40723346"/>
<dbReference type="GO" id="GO:0016020">
    <property type="term" value="C:membrane"/>
    <property type="evidence" value="ECO:0007669"/>
    <property type="project" value="UniProtKB-SubCell"/>
</dbReference>
<feature type="transmembrane region" description="Helical" evidence="3">
    <location>
        <begin position="140"/>
        <end position="160"/>
    </location>
</feature>
<dbReference type="AlphaFoldDB" id="A0A4U7L031"/>
<dbReference type="InterPro" id="IPR020846">
    <property type="entry name" value="MFS_dom"/>
</dbReference>
<dbReference type="PANTHER" id="PTHR11360:SF234">
    <property type="entry name" value="MFS-TYPE TRANSPORTER DBAD-RELATED"/>
    <property type="match status" value="1"/>
</dbReference>
<dbReference type="InterPro" id="IPR050327">
    <property type="entry name" value="Proton-linked_MCT"/>
</dbReference>
<sequence>MSSLRTAFTMPVQSASLSSSVPVVKPNTAQLRPRLPIEATFISMTIDHPKAASNGLLLPPLSASAHPAEVAPPAEGRTAMELVEAGAAVEGDNEGMAVEGGWGGWRVVACASVYFFFTLGLVYSFGIIQEELVSGGASDAATLGWISSLTVIPVPVLSVPMTKAVARFGNRAVAAAGAVCVSAGYAGLSTSWYPTNHPKHPLSDRVQQGLALRMVPLVVFTLLQGAGYGLVFFSTSQIAVGYFKKKRGLVIGIVYSMSGFGGAVIAILVRALANKVGLAWSTRILGSIAGITMLPLAYWLVPHQDERRKRCVEAFRLSLFLDARFNLLLFATALGTFPLFVPPFLLPTYAKSAGFSPNTGAWLVAGYSLASAIGRVAFGMVADTRVGPVTSLMLALLVSSMSIMAIWTASTSLATLVLAMVLNGASSGALLSLQPPVNAAIFGVHQTALTMSMMMCSRAFGSLLGGPLSGYLLDASGGPNAGTQAYRPALLLMGSICLVAAISVVLLRDKVAKRRNVDWRARI</sequence>
<accession>A0A4U7L031</accession>
<dbReference type="KEGG" id="sgra:EX895_000451"/>
<dbReference type="EMBL" id="SRRM01000002">
    <property type="protein sequence ID" value="TKY90453.1"/>
    <property type="molecule type" value="Genomic_DNA"/>
</dbReference>
<proteinExistence type="inferred from homology"/>
<feature type="transmembrane region" description="Helical" evidence="3">
    <location>
        <begin position="214"/>
        <end position="236"/>
    </location>
</feature>
<dbReference type="SUPFAM" id="SSF103473">
    <property type="entry name" value="MFS general substrate transporter"/>
    <property type="match status" value="1"/>
</dbReference>
<organism evidence="5 6">
    <name type="scientific">Sporisorium graminicola</name>
    <dbReference type="NCBI Taxonomy" id="280036"/>
    <lineage>
        <taxon>Eukaryota</taxon>
        <taxon>Fungi</taxon>
        <taxon>Dikarya</taxon>
        <taxon>Basidiomycota</taxon>
        <taxon>Ustilaginomycotina</taxon>
        <taxon>Ustilaginomycetes</taxon>
        <taxon>Ustilaginales</taxon>
        <taxon>Ustilaginaceae</taxon>
        <taxon>Sporisorium</taxon>
    </lineage>
</organism>
<dbReference type="OrthoDB" id="2213137at2759"/>
<feature type="transmembrane region" description="Helical" evidence="3">
    <location>
        <begin position="248"/>
        <end position="272"/>
    </location>
</feature>
<feature type="transmembrane region" description="Helical" evidence="3">
    <location>
        <begin position="485"/>
        <end position="507"/>
    </location>
</feature>
<comment type="caution">
    <text evidence="5">The sequence shown here is derived from an EMBL/GenBank/DDBJ whole genome shotgun (WGS) entry which is preliminary data.</text>
</comment>
<dbReference type="PROSITE" id="PS50850">
    <property type="entry name" value="MFS"/>
    <property type="match status" value="1"/>
</dbReference>
<dbReference type="RefSeq" id="XP_029742438.1">
    <property type="nucleotide sequence ID" value="XM_029881052.1"/>
</dbReference>
<keyword evidence="3" id="KW-0472">Membrane</keyword>